<evidence type="ECO:0000313" key="2">
    <source>
        <dbReference type="Proteomes" id="UP001165960"/>
    </source>
</evidence>
<sequence>MRLALARALFCKPDLLLLDEPTNMLDIPAVIWLENYLKTWTSTLLVVSHDREFLDEVATDILHQHSEKLDAYKGNFTLFYGTREERRKNQLKEYETQQQYRKHLQDFIDRWRYNANRAPQAQMKIKILEKLPELEKPEDDKVVTFR</sequence>
<keyword evidence="1" id="KW-0067">ATP-binding</keyword>
<dbReference type="Proteomes" id="UP001165960">
    <property type="component" value="Unassembled WGS sequence"/>
</dbReference>
<proteinExistence type="predicted"/>
<keyword evidence="1" id="KW-0547">Nucleotide-binding</keyword>
<protein>
    <submittedName>
        <fullName evidence="1">ATP-binding cassette, regulator of translational elongation</fullName>
    </submittedName>
</protein>
<dbReference type="EMBL" id="QTSX02004355">
    <property type="protein sequence ID" value="KAJ9065367.1"/>
    <property type="molecule type" value="Genomic_DNA"/>
</dbReference>
<evidence type="ECO:0000313" key="1">
    <source>
        <dbReference type="EMBL" id="KAJ9065367.1"/>
    </source>
</evidence>
<accession>A0ACC2SSY7</accession>
<comment type="caution">
    <text evidence="1">The sequence shown here is derived from an EMBL/GenBank/DDBJ whole genome shotgun (WGS) entry which is preliminary data.</text>
</comment>
<reference evidence="1" key="1">
    <citation type="submission" date="2022-04" db="EMBL/GenBank/DDBJ databases">
        <title>Genome of the entomopathogenic fungus Entomophthora muscae.</title>
        <authorList>
            <person name="Elya C."/>
            <person name="Lovett B.R."/>
            <person name="Lee E."/>
            <person name="Macias A.M."/>
            <person name="Hajek A.E."/>
            <person name="De Bivort B.L."/>
            <person name="Kasson M.T."/>
            <person name="De Fine Licht H.H."/>
            <person name="Stajich J.E."/>
        </authorList>
    </citation>
    <scope>NUCLEOTIDE SEQUENCE</scope>
    <source>
        <strain evidence="1">Berkeley</strain>
    </source>
</reference>
<name>A0ACC2SSY7_9FUNG</name>
<gene>
    <name evidence="1" type="primary">GCN20_6</name>
    <name evidence="1" type="ORF">DSO57_1020364</name>
</gene>
<organism evidence="1 2">
    <name type="scientific">Entomophthora muscae</name>
    <dbReference type="NCBI Taxonomy" id="34485"/>
    <lineage>
        <taxon>Eukaryota</taxon>
        <taxon>Fungi</taxon>
        <taxon>Fungi incertae sedis</taxon>
        <taxon>Zoopagomycota</taxon>
        <taxon>Entomophthoromycotina</taxon>
        <taxon>Entomophthoromycetes</taxon>
        <taxon>Entomophthorales</taxon>
        <taxon>Entomophthoraceae</taxon>
        <taxon>Entomophthora</taxon>
    </lineage>
</organism>
<keyword evidence="2" id="KW-1185">Reference proteome</keyword>